<evidence type="ECO:0000256" key="1">
    <source>
        <dbReference type="SAM" id="MobiDB-lite"/>
    </source>
</evidence>
<evidence type="ECO:0000313" key="2">
    <source>
        <dbReference type="EMBL" id="GJT25036.1"/>
    </source>
</evidence>
<evidence type="ECO:0000313" key="3">
    <source>
        <dbReference type="Proteomes" id="UP001151760"/>
    </source>
</evidence>
<proteinExistence type="predicted"/>
<gene>
    <name evidence="2" type="ORF">Tco_0894973</name>
</gene>
<organism evidence="2 3">
    <name type="scientific">Tanacetum coccineum</name>
    <dbReference type="NCBI Taxonomy" id="301880"/>
    <lineage>
        <taxon>Eukaryota</taxon>
        <taxon>Viridiplantae</taxon>
        <taxon>Streptophyta</taxon>
        <taxon>Embryophyta</taxon>
        <taxon>Tracheophyta</taxon>
        <taxon>Spermatophyta</taxon>
        <taxon>Magnoliopsida</taxon>
        <taxon>eudicotyledons</taxon>
        <taxon>Gunneridae</taxon>
        <taxon>Pentapetalae</taxon>
        <taxon>asterids</taxon>
        <taxon>campanulids</taxon>
        <taxon>Asterales</taxon>
        <taxon>Asteraceae</taxon>
        <taxon>Asteroideae</taxon>
        <taxon>Anthemideae</taxon>
        <taxon>Anthemidinae</taxon>
        <taxon>Tanacetum</taxon>
    </lineage>
</organism>
<dbReference type="EMBL" id="BQNB010014182">
    <property type="protein sequence ID" value="GJT25036.1"/>
    <property type="molecule type" value="Genomic_DNA"/>
</dbReference>
<comment type="caution">
    <text evidence="2">The sequence shown here is derived from an EMBL/GenBank/DDBJ whole genome shotgun (WGS) entry which is preliminary data.</text>
</comment>
<reference evidence="2" key="2">
    <citation type="submission" date="2022-01" db="EMBL/GenBank/DDBJ databases">
        <authorList>
            <person name="Yamashiro T."/>
            <person name="Shiraishi A."/>
            <person name="Satake H."/>
            <person name="Nakayama K."/>
        </authorList>
    </citation>
    <scope>NUCLEOTIDE SEQUENCE</scope>
</reference>
<feature type="region of interest" description="Disordered" evidence="1">
    <location>
        <begin position="1"/>
        <end position="58"/>
    </location>
</feature>
<feature type="compositionally biased region" description="Basic and acidic residues" evidence="1">
    <location>
        <begin position="30"/>
        <end position="40"/>
    </location>
</feature>
<keyword evidence="3" id="KW-1185">Reference proteome</keyword>
<accession>A0ABQ5CGL0</accession>
<feature type="region of interest" description="Disordered" evidence="1">
    <location>
        <begin position="128"/>
        <end position="158"/>
    </location>
</feature>
<reference evidence="2" key="1">
    <citation type="journal article" date="2022" name="Int. J. Mol. Sci.">
        <title>Draft Genome of Tanacetum Coccineum: Genomic Comparison of Closely Related Tanacetum-Family Plants.</title>
        <authorList>
            <person name="Yamashiro T."/>
            <person name="Shiraishi A."/>
            <person name="Nakayama K."/>
            <person name="Satake H."/>
        </authorList>
    </citation>
    <scope>NUCLEOTIDE SEQUENCE</scope>
</reference>
<dbReference type="Proteomes" id="UP001151760">
    <property type="component" value="Unassembled WGS sequence"/>
</dbReference>
<sequence length="348" mass="39511">MQYPFPQSPPKGSSQTKGEHIKKDKGKKALSSEEAMKESNESDSDDDETHLSGSMVESSRIKKVKKFDFVTEDGKHIHLTEEQINQQKKIAEEDKVEVAKRDSETPVKCVQTPIETPVQTLVQTATEDNQDTHATPTPLEDPSQELTRNNTTDASVQSSLASSGSELIDLLGPEVVNKYYNDKLQYDRYCDKMLNRRAVSRITNCDVLTRKGPITLKVYKEGGTSEIIPNFKANDMHLGEWRKVIKACPNRSGKGWESIYKQIGTRMDYIYMTEAELANKRLKSSVQYKDHLPATVLNEPVLEIFFRLHQGPGLDDHARTFSSLLLAKIDMRNLNPLKQMRVIEQLRQ</sequence>
<name>A0ABQ5CGL0_9ASTR</name>
<feature type="compositionally biased region" description="Polar residues" evidence="1">
    <location>
        <begin position="144"/>
        <end position="154"/>
    </location>
</feature>
<protein>
    <submittedName>
        <fullName evidence="2">Uncharacterized protein</fullName>
    </submittedName>
</protein>